<keyword evidence="4" id="KW-0238">DNA-binding</keyword>
<dbReference type="KEGG" id="dda:Dd703_2647"/>
<dbReference type="CDD" id="cd07377">
    <property type="entry name" value="WHTH_GntR"/>
    <property type="match status" value="1"/>
</dbReference>
<evidence type="ECO:0000256" key="1">
    <source>
        <dbReference type="ARBA" id="ARBA00022491"/>
    </source>
</evidence>
<sequence length="251" mass="27959">MTEPQTASQLAAAMSDVPAPIYLRVKQAIVSQIRSGAWQAHQRIPSESELVNELGVSRMTINRALRELTSEGYLVRMQGVGTFVAEQKAYTAMLEVHNIADEIAARGHRHSSRVIVLESLAADGDQAAQLEISPGQPLFHSQIVHYENDVPVQLELRYVNPSLAPDYLQQDFTRETPHSYLTRVAPLTAGEHRVEAVAAETAQRDLLALGDHEPCLLIRRRTWHGSRVVTSARLLYPGSRYQLFGRFASNN</sequence>
<evidence type="ECO:0000313" key="11">
    <source>
        <dbReference type="EMBL" id="ACS86424.1"/>
    </source>
</evidence>
<reference evidence="11" key="1">
    <citation type="submission" date="2009-06" db="EMBL/GenBank/DDBJ databases">
        <title>Complete sequence of Dickeya dadantii Ech703.</title>
        <authorList>
            <consortium name="US DOE Joint Genome Institute"/>
            <person name="Lucas S."/>
            <person name="Copeland A."/>
            <person name="Lapidus A."/>
            <person name="Glavina del Rio T."/>
            <person name="Dalin E."/>
            <person name="Tice H."/>
            <person name="Bruce D."/>
            <person name="Goodwin L."/>
            <person name="Pitluck S."/>
            <person name="Chertkov O."/>
            <person name="Brettin T."/>
            <person name="Detter J.C."/>
            <person name="Han C."/>
            <person name="Larimer F."/>
            <person name="Land M."/>
            <person name="Hauser L."/>
            <person name="Kyrpides N."/>
            <person name="Mikhailova N."/>
            <person name="Balakrishnan V."/>
            <person name="Glasner J."/>
            <person name="Perna N.T."/>
        </authorList>
    </citation>
    <scope>NUCLEOTIDE SEQUENCE [LARGE SCALE GENOMIC DNA]</scope>
    <source>
        <strain evidence="11">Ech703</strain>
    </source>
</reference>
<protein>
    <recommendedName>
        <fullName evidence="8 9">Histidine utilization repressor</fullName>
    </recommendedName>
</protein>
<dbReference type="InterPro" id="IPR000524">
    <property type="entry name" value="Tscrpt_reg_HTH_GntR"/>
</dbReference>
<dbReference type="SMART" id="SM00866">
    <property type="entry name" value="UTRA"/>
    <property type="match status" value="1"/>
</dbReference>
<accession>C6CA02</accession>
<evidence type="ECO:0000256" key="9">
    <source>
        <dbReference type="NCBIfam" id="TIGR02018"/>
    </source>
</evidence>
<keyword evidence="5" id="KW-0804">Transcription</keyword>
<evidence type="ECO:0000256" key="7">
    <source>
        <dbReference type="ARBA" id="ARBA00060686"/>
    </source>
</evidence>
<dbReference type="InterPro" id="IPR036388">
    <property type="entry name" value="WH-like_DNA-bd_sf"/>
</dbReference>
<dbReference type="Proteomes" id="UP000002734">
    <property type="component" value="Chromosome"/>
</dbReference>
<evidence type="ECO:0000256" key="5">
    <source>
        <dbReference type="ARBA" id="ARBA00023163"/>
    </source>
</evidence>
<evidence type="ECO:0000259" key="10">
    <source>
        <dbReference type="PROSITE" id="PS50949"/>
    </source>
</evidence>
<comment type="pathway">
    <text evidence="7">Amino-acid degradation; L-histidine degradation into L-glutamate [regulation].</text>
</comment>
<dbReference type="PANTHER" id="PTHR44846">
    <property type="entry name" value="MANNOSYL-D-GLYCERATE TRANSPORT/METABOLISM SYSTEM REPRESSOR MNGR-RELATED"/>
    <property type="match status" value="1"/>
</dbReference>
<dbReference type="InterPro" id="IPR028978">
    <property type="entry name" value="Chorismate_lyase_/UTRA_dom_sf"/>
</dbReference>
<evidence type="ECO:0000256" key="2">
    <source>
        <dbReference type="ARBA" id="ARBA00022808"/>
    </source>
</evidence>
<dbReference type="RefSeq" id="WP_015854330.1">
    <property type="nucleotide sequence ID" value="NC_012880.1"/>
</dbReference>
<dbReference type="PRINTS" id="PR00035">
    <property type="entry name" value="HTHGNTR"/>
</dbReference>
<dbReference type="STRING" id="579405.Dd703_2647"/>
<keyword evidence="1" id="KW-0678">Repressor</keyword>
<proteinExistence type="predicted"/>
<dbReference type="PROSITE" id="PS50949">
    <property type="entry name" value="HTH_GNTR"/>
    <property type="match status" value="1"/>
</dbReference>
<dbReference type="GO" id="GO:0006547">
    <property type="term" value="P:L-histidine metabolic process"/>
    <property type="evidence" value="ECO:0007669"/>
    <property type="project" value="UniProtKB-UniRule"/>
</dbReference>
<dbReference type="Pfam" id="PF00392">
    <property type="entry name" value="GntR"/>
    <property type="match status" value="1"/>
</dbReference>
<dbReference type="AlphaFoldDB" id="C6CA02"/>
<feature type="domain" description="HTH gntR-type" evidence="10">
    <location>
        <begin position="19"/>
        <end position="87"/>
    </location>
</feature>
<dbReference type="InterPro" id="IPR010248">
    <property type="entry name" value="His_ut_repres"/>
</dbReference>
<dbReference type="InterPro" id="IPR050679">
    <property type="entry name" value="Bact_HTH_transcr_reg"/>
</dbReference>
<dbReference type="Gene3D" id="1.10.10.10">
    <property type="entry name" value="Winged helix-like DNA-binding domain superfamily/Winged helix DNA-binding domain"/>
    <property type="match status" value="1"/>
</dbReference>
<evidence type="ECO:0000256" key="8">
    <source>
        <dbReference type="ARBA" id="ARBA00071620"/>
    </source>
</evidence>
<dbReference type="InterPro" id="IPR011663">
    <property type="entry name" value="UTRA"/>
</dbReference>
<dbReference type="PANTHER" id="PTHR44846:SF16">
    <property type="entry name" value="TRANSCRIPTIONAL REGULATOR PHNF-RELATED"/>
    <property type="match status" value="1"/>
</dbReference>
<dbReference type="GO" id="GO:0045892">
    <property type="term" value="P:negative regulation of DNA-templated transcription"/>
    <property type="evidence" value="ECO:0007669"/>
    <property type="project" value="UniProtKB-UniRule"/>
</dbReference>
<comment type="function">
    <text evidence="6">Repressor which binds to the hutP region in the histidine utilization (hut) operon. It blocks the expression of all the hut genes in the absence of inducer.</text>
</comment>
<dbReference type="GO" id="GO:0003677">
    <property type="term" value="F:DNA binding"/>
    <property type="evidence" value="ECO:0007669"/>
    <property type="project" value="UniProtKB-UniRule"/>
</dbReference>
<evidence type="ECO:0000256" key="4">
    <source>
        <dbReference type="ARBA" id="ARBA00023125"/>
    </source>
</evidence>
<dbReference type="SUPFAM" id="SSF46785">
    <property type="entry name" value="Winged helix' DNA-binding domain"/>
    <property type="match status" value="1"/>
</dbReference>
<dbReference type="HOGENOM" id="CLU_063236_0_0_6"/>
<dbReference type="FunFam" id="3.40.1410.10:FF:000004">
    <property type="entry name" value="Histidine utilization repressor"/>
    <property type="match status" value="1"/>
</dbReference>
<dbReference type="Gene3D" id="3.40.1410.10">
    <property type="entry name" value="Chorismate lyase-like"/>
    <property type="match status" value="1"/>
</dbReference>
<dbReference type="InterPro" id="IPR036390">
    <property type="entry name" value="WH_DNA-bd_sf"/>
</dbReference>
<dbReference type="NCBIfam" id="TIGR02018">
    <property type="entry name" value="his_ut_repres"/>
    <property type="match status" value="1"/>
</dbReference>
<evidence type="ECO:0000313" key="12">
    <source>
        <dbReference type="Proteomes" id="UP000002734"/>
    </source>
</evidence>
<keyword evidence="12" id="KW-1185">Reference proteome</keyword>
<name>C6CA02_MUSP7</name>
<dbReference type="EMBL" id="CP001654">
    <property type="protein sequence ID" value="ACS86424.1"/>
    <property type="molecule type" value="Genomic_DNA"/>
</dbReference>
<evidence type="ECO:0000256" key="6">
    <source>
        <dbReference type="ARBA" id="ARBA00058362"/>
    </source>
</evidence>
<dbReference type="Pfam" id="PF07702">
    <property type="entry name" value="UTRA"/>
    <property type="match status" value="1"/>
</dbReference>
<keyword evidence="3" id="KW-0805">Transcription regulation</keyword>
<dbReference type="eggNOG" id="COG2188">
    <property type="taxonomic scope" value="Bacteria"/>
</dbReference>
<dbReference type="SUPFAM" id="SSF64288">
    <property type="entry name" value="Chorismate lyase-like"/>
    <property type="match status" value="1"/>
</dbReference>
<dbReference type="FunFam" id="1.10.10.10:FF:000079">
    <property type="entry name" value="GntR family transcriptional regulator"/>
    <property type="match status" value="1"/>
</dbReference>
<dbReference type="SMART" id="SM00345">
    <property type="entry name" value="HTH_GNTR"/>
    <property type="match status" value="1"/>
</dbReference>
<dbReference type="GO" id="GO:0003700">
    <property type="term" value="F:DNA-binding transcription factor activity"/>
    <property type="evidence" value="ECO:0007669"/>
    <property type="project" value="UniProtKB-UniRule"/>
</dbReference>
<gene>
    <name evidence="11" type="ordered locus">Dd703_2647</name>
</gene>
<keyword evidence="2" id="KW-0369">Histidine metabolism</keyword>
<organism evidence="11 12">
    <name type="scientific">Musicola paradisiaca (strain Ech703)</name>
    <name type="common">Dickeya paradisiaca</name>
    <name type="synonym">Dickeya dadantii</name>
    <dbReference type="NCBI Taxonomy" id="579405"/>
    <lineage>
        <taxon>Bacteria</taxon>
        <taxon>Pseudomonadati</taxon>
        <taxon>Pseudomonadota</taxon>
        <taxon>Gammaproteobacteria</taxon>
        <taxon>Enterobacterales</taxon>
        <taxon>Pectobacteriaceae</taxon>
        <taxon>Musicola</taxon>
    </lineage>
</organism>
<evidence type="ECO:0000256" key="3">
    <source>
        <dbReference type="ARBA" id="ARBA00023015"/>
    </source>
</evidence>